<dbReference type="InterPro" id="IPR052742">
    <property type="entry name" value="Mito_N-acetyltransferase"/>
</dbReference>
<reference evidence="2" key="1">
    <citation type="submission" date="2021-01" db="EMBL/GenBank/DDBJ databases">
        <title>Whole genome shotgun sequence of Catellatospora methionotrophica NBRC 14553.</title>
        <authorList>
            <person name="Komaki H."/>
            <person name="Tamura T."/>
        </authorList>
    </citation>
    <scope>NUCLEOTIDE SEQUENCE</scope>
    <source>
        <strain evidence="2">NBRC 14553</strain>
    </source>
</reference>
<dbReference type="Gene3D" id="3.40.630.30">
    <property type="match status" value="1"/>
</dbReference>
<gene>
    <name evidence="2" type="ORF">Cme02nite_53750</name>
</gene>
<comment type="caution">
    <text evidence="2">The sequence shown here is derived from an EMBL/GenBank/DDBJ whole genome shotgun (WGS) entry which is preliminary data.</text>
</comment>
<sequence length="161" mass="17570">MIIREATGPDWAAIYPFFTEIVAAGESYAFPEGMDTERARPWWMEQAPGQTVVAVDGDTVLGSAKMGPNRPGRGAHIATASFMVDPAHQGRGVGRALGGHVLDWARTQGYHGMQFNAVVETNTAAVRLWQALGFEILATVPEAFEHPEHGRVGLHVMYQRL</sequence>
<evidence type="ECO:0000313" key="3">
    <source>
        <dbReference type="Proteomes" id="UP000660339"/>
    </source>
</evidence>
<dbReference type="PANTHER" id="PTHR43138">
    <property type="entry name" value="ACETYLTRANSFERASE, GNAT FAMILY"/>
    <property type="match status" value="1"/>
</dbReference>
<dbReference type="AlphaFoldDB" id="A0A8J3PI43"/>
<dbReference type="PROSITE" id="PS51186">
    <property type="entry name" value="GNAT"/>
    <property type="match status" value="1"/>
</dbReference>
<dbReference type="PANTHER" id="PTHR43138:SF1">
    <property type="entry name" value="N-ACETYLTRANSFERASE ACA1"/>
    <property type="match status" value="1"/>
</dbReference>
<name>A0A8J3PI43_9ACTN</name>
<keyword evidence="3" id="KW-1185">Reference proteome</keyword>
<protein>
    <submittedName>
        <fullName evidence="2">N-acetyltransferase</fullName>
    </submittedName>
</protein>
<dbReference type="SUPFAM" id="SSF55729">
    <property type="entry name" value="Acyl-CoA N-acyltransferases (Nat)"/>
    <property type="match status" value="1"/>
</dbReference>
<dbReference type="RefSeq" id="WP_166388612.1">
    <property type="nucleotide sequence ID" value="NZ_BAAATT010000015.1"/>
</dbReference>
<feature type="domain" description="N-acetyltransferase" evidence="1">
    <location>
        <begin position="1"/>
        <end position="161"/>
    </location>
</feature>
<dbReference type="InterPro" id="IPR000182">
    <property type="entry name" value="GNAT_dom"/>
</dbReference>
<proteinExistence type="predicted"/>
<dbReference type="CDD" id="cd04301">
    <property type="entry name" value="NAT_SF"/>
    <property type="match status" value="1"/>
</dbReference>
<dbReference type="Proteomes" id="UP000660339">
    <property type="component" value="Unassembled WGS sequence"/>
</dbReference>
<dbReference type="EMBL" id="BONJ01000029">
    <property type="protein sequence ID" value="GIG17043.1"/>
    <property type="molecule type" value="Genomic_DNA"/>
</dbReference>
<organism evidence="2 3">
    <name type="scientific">Catellatospora methionotrophica</name>
    <dbReference type="NCBI Taxonomy" id="121620"/>
    <lineage>
        <taxon>Bacteria</taxon>
        <taxon>Bacillati</taxon>
        <taxon>Actinomycetota</taxon>
        <taxon>Actinomycetes</taxon>
        <taxon>Micromonosporales</taxon>
        <taxon>Micromonosporaceae</taxon>
        <taxon>Catellatospora</taxon>
    </lineage>
</organism>
<dbReference type="InterPro" id="IPR016181">
    <property type="entry name" value="Acyl_CoA_acyltransferase"/>
</dbReference>
<dbReference type="Pfam" id="PF00583">
    <property type="entry name" value="Acetyltransf_1"/>
    <property type="match status" value="1"/>
</dbReference>
<accession>A0A8J3PI43</accession>
<evidence type="ECO:0000259" key="1">
    <source>
        <dbReference type="PROSITE" id="PS51186"/>
    </source>
</evidence>
<dbReference type="GO" id="GO:0016747">
    <property type="term" value="F:acyltransferase activity, transferring groups other than amino-acyl groups"/>
    <property type="evidence" value="ECO:0007669"/>
    <property type="project" value="InterPro"/>
</dbReference>
<evidence type="ECO:0000313" key="2">
    <source>
        <dbReference type="EMBL" id="GIG17043.1"/>
    </source>
</evidence>